<dbReference type="GO" id="GO:0006508">
    <property type="term" value="P:proteolysis"/>
    <property type="evidence" value="ECO:0007669"/>
    <property type="project" value="InterPro"/>
</dbReference>
<evidence type="ECO:0000313" key="4">
    <source>
        <dbReference type="Proteomes" id="UP000027446"/>
    </source>
</evidence>
<name>A0A069E9R0_9PROT</name>
<dbReference type="SMART" id="SM00245">
    <property type="entry name" value="TSPc"/>
    <property type="match status" value="1"/>
</dbReference>
<dbReference type="Pfam" id="PF03572">
    <property type="entry name" value="Peptidase_S41"/>
    <property type="match status" value="1"/>
</dbReference>
<accession>A0A069E9R0</accession>
<dbReference type="STRING" id="1280949.HAD_11535"/>
<sequence>MIKLFAPLISLILLVFALFPAACASSADVETNKTVWSRVELESDLDAWLDWTRSTHPAFEQSVDVDAFERQIKQVRAGLHDGMETSEAWYLFARLNPLLNDAHMGLELPAIDSDLDSWDVEIENGRAYVQLAGADEKRQEIVAVDGLSVPEMIARTLPVVRGESDALRQRILELRFRELVMLNLDGGSPLEVRIQSADGTERVVSEIKPVAAASEATPFSLSFLNSTAIMRIDTFEKDIDAEFASFVEESFARIASEKATRLVVDLRDNGGGAHEVSDRLLNYLTSERYTPISAVRARVTEANRGQIPGAEPGDVVAMPYAQWVEPESRLDHRFGGDVIILIGPATYSQAIVFSTTVQDYQIGLIAGAETVGKANQTAQVQHFDLPNTGFQVRAPLYVLTRSSGEETGTGVLPDIPISNVEDRTIAQILETVDQWAAENGQPDSALQR</sequence>
<keyword evidence="1" id="KW-0732">Signal</keyword>
<evidence type="ECO:0000259" key="2">
    <source>
        <dbReference type="SMART" id="SM00245"/>
    </source>
</evidence>
<proteinExistence type="predicted"/>
<comment type="caution">
    <text evidence="3">The sequence shown here is derived from an EMBL/GenBank/DDBJ whole genome shotgun (WGS) entry which is preliminary data.</text>
</comment>
<keyword evidence="4" id="KW-1185">Reference proteome</keyword>
<reference evidence="3 4" key="1">
    <citation type="journal article" date="2014" name="Antonie Van Leeuwenhoek">
        <title>Hyphomonas beringensis sp. nov. and Hyphomonas chukchiensis sp. nov., isolated from surface seawater of the Bering Sea and Chukchi Sea.</title>
        <authorList>
            <person name="Li C."/>
            <person name="Lai Q."/>
            <person name="Li G."/>
            <person name="Dong C."/>
            <person name="Wang J."/>
            <person name="Liao Y."/>
            <person name="Shao Z."/>
        </authorList>
    </citation>
    <scope>NUCLEOTIDE SEQUENCE [LARGE SCALE GENOMIC DNA]</scope>
    <source>
        <strain evidence="3 4">MHS-3</strain>
    </source>
</reference>
<dbReference type="Proteomes" id="UP000027446">
    <property type="component" value="Unassembled WGS sequence"/>
</dbReference>
<dbReference type="GO" id="GO:0008236">
    <property type="term" value="F:serine-type peptidase activity"/>
    <property type="evidence" value="ECO:0007669"/>
    <property type="project" value="InterPro"/>
</dbReference>
<dbReference type="AlphaFoldDB" id="A0A069E9R0"/>
<dbReference type="RefSeq" id="WP_035571176.1">
    <property type="nucleotide sequence ID" value="NZ_ARYH01000001.1"/>
</dbReference>
<feature type="chain" id="PRO_5001663616" evidence="1">
    <location>
        <begin position="27"/>
        <end position="448"/>
    </location>
</feature>
<dbReference type="InterPro" id="IPR005151">
    <property type="entry name" value="Tail-specific_protease"/>
</dbReference>
<dbReference type="GO" id="GO:0030288">
    <property type="term" value="C:outer membrane-bounded periplasmic space"/>
    <property type="evidence" value="ECO:0007669"/>
    <property type="project" value="TreeGrafter"/>
</dbReference>
<dbReference type="SUPFAM" id="SSF52096">
    <property type="entry name" value="ClpP/crotonase"/>
    <property type="match status" value="1"/>
</dbReference>
<feature type="domain" description="Tail specific protease" evidence="2">
    <location>
        <begin position="200"/>
        <end position="418"/>
    </location>
</feature>
<dbReference type="eggNOG" id="COG0793">
    <property type="taxonomic scope" value="Bacteria"/>
</dbReference>
<dbReference type="Gene3D" id="3.90.226.10">
    <property type="entry name" value="2-enoyl-CoA Hydratase, Chain A, domain 1"/>
    <property type="match status" value="1"/>
</dbReference>
<dbReference type="GO" id="GO:0007165">
    <property type="term" value="P:signal transduction"/>
    <property type="evidence" value="ECO:0007669"/>
    <property type="project" value="TreeGrafter"/>
</dbReference>
<dbReference type="GO" id="GO:0004175">
    <property type="term" value="F:endopeptidase activity"/>
    <property type="evidence" value="ECO:0007669"/>
    <property type="project" value="TreeGrafter"/>
</dbReference>
<evidence type="ECO:0000313" key="3">
    <source>
        <dbReference type="EMBL" id="KCZ86316.1"/>
    </source>
</evidence>
<dbReference type="EMBL" id="ARYH01000001">
    <property type="protein sequence ID" value="KCZ86316.1"/>
    <property type="molecule type" value="Genomic_DNA"/>
</dbReference>
<protein>
    <submittedName>
        <fullName evidence="3">Peptidase S41</fullName>
    </submittedName>
</protein>
<dbReference type="PATRIC" id="fig|1280949.3.peg.2362"/>
<evidence type="ECO:0000256" key="1">
    <source>
        <dbReference type="SAM" id="SignalP"/>
    </source>
</evidence>
<feature type="signal peptide" evidence="1">
    <location>
        <begin position="1"/>
        <end position="26"/>
    </location>
</feature>
<dbReference type="OrthoDB" id="5480566at2"/>
<dbReference type="PANTHER" id="PTHR32060">
    <property type="entry name" value="TAIL-SPECIFIC PROTEASE"/>
    <property type="match status" value="1"/>
</dbReference>
<dbReference type="PANTHER" id="PTHR32060:SF30">
    <property type="entry name" value="CARBOXY-TERMINAL PROCESSING PROTEASE CTPA"/>
    <property type="match status" value="1"/>
</dbReference>
<gene>
    <name evidence="3" type="ORF">HAD_11535</name>
</gene>
<organism evidence="3 4">
    <name type="scientific">Hyphomonas adhaerens MHS-3</name>
    <dbReference type="NCBI Taxonomy" id="1280949"/>
    <lineage>
        <taxon>Bacteria</taxon>
        <taxon>Pseudomonadati</taxon>
        <taxon>Pseudomonadota</taxon>
        <taxon>Alphaproteobacteria</taxon>
        <taxon>Hyphomonadales</taxon>
        <taxon>Hyphomonadaceae</taxon>
        <taxon>Hyphomonas</taxon>
    </lineage>
</organism>
<dbReference type="InterPro" id="IPR029045">
    <property type="entry name" value="ClpP/crotonase-like_dom_sf"/>
</dbReference>